<dbReference type="Pfam" id="PF00482">
    <property type="entry name" value="T2SSF"/>
    <property type="match status" value="1"/>
</dbReference>
<proteinExistence type="predicted"/>
<name>A0A7Z2VUT9_9BURK</name>
<keyword evidence="9" id="KW-1185">Reference proteome</keyword>
<dbReference type="PANTHER" id="PTHR35007">
    <property type="entry name" value="INTEGRAL MEMBRANE PROTEIN-RELATED"/>
    <property type="match status" value="1"/>
</dbReference>
<evidence type="ECO:0000256" key="4">
    <source>
        <dbReference type="ARBA" id="ARBA00022989"/>
    </source>
</evidence>
<feature type="transmembrane region" description="Helical" evidence="6">
    <location>
        <begin position="104"/>
        <end position="123"/>
    </location>
</feature>
<feature type="transmembrane region" description="Helical" evidence="6">
    <location>
        <begin position="279"/>
        <end position="301"/>
    </location>
</feature>
<keyword evidence="5 6" id="KW-0472">Membrane</keyword>
<dbReference type="RefSeq" id="WP_169434806.1">
    <property type="nucleotide sequence ID" value="NZ_CP051685.1"/>
</dbReference>
<sequence length="314" mass="34384">MTSAQLLFLLLVFSIVCGLAWLGMILFAPATLRARLASFMGARSESNKADGSRWVDRMARAVRPLGKLSVPEEGWEKSALRTRFMNAGWRNPAAPALYFASKTVLALLMPAVCGITLALVPSAKLGGTAILLVLLLAASLGYYLPNMVLDRFVKFRKREIFETIPDALDLLTVCVEAGLSLERAMVKVAAEIHIKSVMLAQELQLVLMEMRAGFSKEKALRNFALRVGVDDVDSLVAMLIQSERFGTSIGDALRVYSENLRTKRRMIAEEAAAKIGLKLLFPLIFCIFPTLLMVLLGPAALQLMAMFGTVLSSD</sequence>
<dbReference type="KEGG" id="mfy:HH212_07335"/>
<dbReference type="AlphaFoldDB" id="A0A7Z2VUT9"/>
<dbReference type="EMBL" id="CP051685">
    <property type="protein sequence ID" value="QJD99857.1"/>
    <property type="molecule type" value="Genomic_DNA"/>
</dbReference>
<protein>
    <submittedName>
        <fullName evidence="8">Type II secretion system F family protein</fullName>
    </submittedName>
</protein>
<dbReference type="Proteomes" id="UP000502415">
    <property type="component" value="Chromosome"/>
</dbReference>
<accession>A0A7Z2VUT9</accession>
<gene>
    <name evidence="8" type="ORF">HH212_07335</name>
</gene>
<organism evidence="8 9">
    <name type="scientific">Massilia forsythiae</name>
    <dbReference type="NCBI Taxonomy" id="2728020"/>
    <lineage>
        <taxon>Bacteria</taxon>
        <taxon>Pseudomonadati</taxon>
        <taxon>Pseudomonadota</taxon>
        <taxon>Betaproteobacteria</taxon>
        <taxon>Burkholderiales</taxon>
        <taxon>Oxalobacteraceae</taxon>
        <taxon>Telluria group</taxon>
        <taxon>Massilia</taxon>
    </lineage>
</organism>
<keyword evidence="2" id="KW-1003">Cell membrane</keyword>
<dbReference type="InterPro" id="IPR018076">
    <property type="entry name" value="T2SS_GspF_dom"/>
</dbReference>
<evidence type="ECO:0000313" key="8">
    <source>
        <dbReference type="EMBL" id="QJD99857.1"/>
    </source>
</evidence>
<evidence type="ECO:0000256" key="5">
    <source>
        <dbReference type="ARBA" id="ARBA00023136"/>
    </source>
</evidence>
<evidence type="ECO:0000259" key="7">
    <source>
        <dbReference type="Pfam" id="PF00482"/>
    </source>
</evidence>
<feature type="transmembrane region" description="Helical" evidence="6">
    <location>
        <begin position="129"/>
        <end position="149"/>
    </location>
</feature>
<feature type="domain" description="Type II secretion system protein GspF" evidence="7">
    <location>
        <begin position="168"/>
        <end position="296"/>
    </location>
</feature>
<evidence type="ECO:0000313" key="9">
    <source>
        <dbReference type="Proteomes" id="UP000502415"/>
    </source>
</evidence>
<feature type="transmembrane region" description="Helical" evidence="6">
    <location>
        <begin position="6"/>
        <end position="28"/>
    </location>
</feature>
<evidence type="ECO:0000256" key="3">
    <source>
        <dbReference type="ARBA" id="ARBA00022692"/>
    </source>
</evidence>
<dbReference type="PANTHER" id="PTHR35007:SF2">
    <property type="entry name" value="PILUS ASSEMBLE PROTEIN"/>
    <property type="match status" value="1"/>
</dbReference>
<keyword evidence="4 6" id="KW-1133">Transmembrane helix</keyword>
<evidence type="ECO:0000256" key="2">
    <source>
        <dbReference type="ARBA" id="ARBA00022475"/>
    </source>
</evidence>
<evidence type="ECO:0000256" key="1">
    <source>
        <dbReference type="ARBA" id="ARBA00004651"/>
    </source>
</evidence>
<evidence type="ECO:0000256" key="6">
    <source>
        <dbReference type="SAM" id="Phobius"/>
    </source>
</evidence>
<comment type="subcellular location">
    <subcellularLocation>
        <location evidence="1">Cell membrane</location>
        <topology evidence="1">Multi-pass membrane protein</topology>
    </subcellularLocation>
</comment>
<dbReference type="GO" id="GO:0005886">
    <property type="term" value="C:plasma membrane"/>
    <property type="evidence" value="ECO:0007669"/>
    <property type="project" value="UniProtKB-SubCell"/>
</dbReference>
<reference evidence="8 9" key="1">
    <citation type="submission" date="2020-04" db="EMBL/GenBank/DDBJ databases">
        <title>Genome sequencing of novel species.</title>
        <authorList>
            <person name="Heo J."/>
            <person name="Kim S.-J."/>
            <person name="Kim J.-S."/>
            <person name="Hong S.-B."/>
            <person name="Kwon S.-W."/>
        </authorList>
    </citation>
    <scope>NUCLEOTIDE SEQUENCE [LARGE SCALE GENOMIC DNA]</scope>
    <source>
        <strain evidence="8 9">GN2-R2</strain>
    </source>
</reference>
<keyword evidence="3 6" id="KW-0812">Transmembrane</keyword>